<dbReference type="InterPro" id="IPR029058">
    <property type="entry name" value="AB_hydrolase_fold"/>
</dbReference>
<sequence length="499" mass="57074">MASEKEYMIFRPNSARVWDFFTLVFSSKSLSKYDFVDTNTQASKSPMNITSRLFILIFLFYSIICSLTSGVGNKFKSWLEYFLNNVLINGGLFGLIKNTIKGSRRRPDPNASYFRSMHSFVSGEVEDDKKLASHLGRPDQEASYFQPEHGLVPNHLPGQKMLLHAKPTFLRSKLDTRVQEDGHMELAAFASKLAYENQAHIQDIVNNHLKMHFVEFFKGWNFYVNACTTKAFICCDKREDAELIIVAFRGTDSIADWRCNLNMSFISMANMGKVHLGFMTALGLQKNPDLDKLQDAQMGFPKEYNGNEQLAYYSIREVLHGLLKKHKNAKILVTGHSFGGALSILYTSLLVMHEEHDILKRVSGVMTFGQPRVGDACFGEAMVSILGKKYTRMVYRHDIVPRIPFEIPVIDFKHFGSCISYNSWYYGKNVSEVPNRNYFNALYILVKFWGAIEDFFRAIWVGEGFIATLNRLIWIIVPGVAFHNTKNYVNATKKAKITY</sequence>
<feature type="domain" description="Fungal lipase-type" evidence="2">
    <location>
        <begin position="245"/>
        <end position="405"/>
    </location>
</feature>
<dbReference type="RefSeq" id="XP_039128328.1">
    <property type="nucleotide sequence ID" value="XM_039272394.1"/>
</dbReference>
<reference evidence="4" key="1">
    <citation type="submission" date="2025-08" db="UniProtKB">
        <authorList>
            <consortium name="RefSeq"/>
        </authorList>
    </citation>
    <scope>IDENTIFICATION</scope>
</reference>
<keyword evidence="1" id="KW-0472">Membrane</keyword>
<dbReference type="SUPFAM" id="SSF53474">
    <property type="entry name" value="alpha/beta-Hydrolases"/>
    <property type="match status" value="1"/>
</dbReference>
<organism evidence="3 4">
    <name type="scientific">Dioscorea cayennensis subsp. rotundata</name>
    <name type="common">White Guinea yam</name>
    <name type="synonym">Dioscorea rotundata</name>
    <dbReference type="NCBI Taxonomy" id="55577"/>
    <lineage>
        <taxon>Eukaryota</taxon>
        <taxon>Viridiplantae</taxon>
        <taxon>Streptophyta</taxon>
        <taxon>Embryophyta</taxon>
        <taxon>Tracheophyta</taxon>
        <taxon>Spermatophyta</taxon>
        <taxon>Magnoliopsida</taxon>
        <taxon>Liliopsida</taxon>
        <taxon>Dioscoreales</taxon>
        <taxon>Dioscoreaceae</taxon>
        <taxon>Dioscorea</taxon>
    </lineage>
</organism>
<gene>
    <name evidence="4" type="primary">LOC120264573</name>
</gene>
<dbReference type="PANTHER" id="PTHR46086">
    <property type="entry name" value="ALPHA/BETA-HYDROLASES SUPERFAMILY PROTEIN"/>
    <property type="match status" value="1"/>
</dbReference>
<feature type="transmembrane region" description="Helical" evidence="1">
    <location>
        <begin position="53"/>
        <end position="72"/>
    </location>
</feature>
<dbReference type="GO" id="GO:0004806">
    <property type="term" value="F:triacylglycerol lipase activity"/>
    <property type="evidence" value="ECO:0007669"/>
    <property type="project" value="InterPro"/>
</dbReference>
<evidence type="ECO:0000259" key="2">
    <source>
        <dbReference type="Pfam" id="PF01764"/>
    </source>
</evidence>
<dbReference type="InterPro" id="IPR044819">
    <property type="entry name" value="OBL-like"/>
</dbReference>
<dbReference type="Gene3D" id="3.40.50.1820">
    <property type="entry name" value="alpha/beta hydrolase"/>
    <property type="match status" value="1"/>
</dbReference>
<dbReference type="InterPro" id="IPR002921">
    <property type="entry name" value="Fungal_lipase-type"/>
</dbReference>
<keyword evidence="1" id="KW-0812">Transmembrane</keyword>
<keyword evidence="1" id="KW-1133">Transmembrane helix</keyword>
<dbReference type="GO" id="GO:0006629">
    <property type="term" value="P:lipid metabolic process"/>
    <property type="evidence" value="ECO:0007669"/>
    <property type="project" value="InterPro"/>
</dbReference>
<dbReference type="CDD" id="cd00519">
    <property type="entry name" value="Lipase_3"/>
    <property type="match status" value="1"/>
</dbReference>
<dbReference type="Pfam" id="PF01764">
    <property type="entry name" value="Lipase_3"/>
    <property type="match status" value="1"/>
</dbReference>
<evidence type="ECO:0000256" key="1">
    <source>
        <dbReference type="SAM" id="Phobius"/>
    </source>
</evidence>
<name>A0AB40BPW9_DIOCR</name>
<dbReference type="GeneID" id="120264573"/>
<keyword evidence="3" id="KW-1185">Reference proteome</keyword>
<evidence type="ECO:0000313" key="4">
    <source>
        <dbReference type="RefSeq" id="XP_039128328.1"/>
    </source>
</evidence>
<evidence type="ECO:0000313" key="3">
    <source>
        <dbReference type="Proteomes" id="UP001515500"/>
    </source>
</evidence>
<proteinExistence type="predicted"/>
<dbReference type="Proteomes" id="UP001515500">
    <property type="component" value="Chromosome 7"/>
</dbReference>
<accession>A0AB40BPW9</accession>
<dbReference type="PANTHER" id="PTHR46086:SF17">
    <property type="entry name" value="ALPHA_BETA-HYDROLASES SUPERFAMILY PROTEIN"/>
    <property type="match status" value="1"/>
</dbReference>
<dbReference type="AlphaFoldDB" id="A0AB40BPW9"/>
<protein>
    <submittedName>
        <fullName evidence="4">Triacylglycerol lipase OBL1-like</fullName>
    </submittedName>
</protein>